<organism evidence="7 8">
    <name type="scientific">Smittium simulii</name>
    <dbReference type="NCBI Taxonomy" id="133385"/>
    <lineage>
        <taxon>Eukaryota</taxon>
        <taxon>Fungi</taxon>
        <taxon>Fungi incertae sedis</taxon>
        <taxon>Zoopagomycota</taxon>
        <taxon>Kickxellomycotina</taxon>
        <taxon>Harpellomycetes</taxon>
        <taxon>Harpellales</taxon>
        <taxon>Legeriomycetaceae</taxon>
        <taxon>Smittium</taxon>
    </lineage>
</organism>
<dbReference type="PANTHER" id="PTHR14152:SF5">
    <property type="entry name" value="U4_U6.U5 TRI-SNRNP-ASSOCIATED PROTEIN 1"/>
    <property type="match status" value="1"/>
</dbReference>
<dbReference type="Pfam" id="PF03343">
    <property type="entry name" value="SART-1"/>
    <property type="match status" value="1"/>
</dbReference>
<gene>
    <name evidence="7" type="ORF">BB561_005013</name>
</gene>
<dbReference type="GO" id="GO:0000481">
    <property type="term" value="P:maturation of 5S rRNA"/>
    <property type="evidence" value="ECO:0007669"/>
    <property type="project" value="TreeGrafter"/>
</dbReference>
<evidence type="ECO:0000313" key="7">
    <source>
        <dbReference type="EMBL" id="PVU90129.1"/>
    </source>
</evidence>
<evidence type="ECO:0008006" key="9">
    <source>
        <dbReference type="Google" id="ProtNLM"/>
    </source>
</evidence>
<dbReference type="Pfam" id="PF19252">
    <property type="entry name" value="HIND"/>
    <property type="match status" value="1"/>
</dbReference>
<dbReference type="STRING" id="133385.A0A2T9YCU3"/>
<feature type="compositionally biased region" description="Basic and acidic residues" evidence="6">
    <location>
        <begin position="612"/>
        <end position="629"/>
    </location>
</feature>
<sequence length="746" mass="85573">MADEISLSIEETNKLRISLGLKPLDSGKSVSEEQAARDNFNKYQEQEKAKLRKDELKKRIERSKNKRESVQIIQGKGIADDAGDIDDALSWVTKSRKKQKISSLAKKQQAKIDEQENQYMESQYTSNNLKGLEVAHRLDDIKEGEEEILVLKDQTIAELEESGDMLQSNQLLEQKTREKNIRIQKHVKNVGTFGKDHDDLVSGISYLDNSYLNNEDDQNSKFRLGENGLVTVNAQNSTENNGQSNNSVNSTLSLGMNTEIPKQADDYFTAQEASLLFKKKKKKQKSLPKNFDSNLDKIIEIPNDCENSNGNIDNTSIKHIKKKTKSRNTAESKKRDYKTFESWEENMQVKNEKHQKDQFRTFFEKSSTQSFVDDDDLQIAVALTRKKKLEYKLPTVLETKEHENTNTNIQDDYGEAAIVLSTITEFAQKVGNTTDDWMNPFEKNKNDFTKSKVSSTKLDNVAENDDNIISEYSNNDAYENDFNSHSYNESNNGPPIDNTELQSRDLDSIDNDISEKSNKDTDEEPLVRSGIGSALKLLLKKGLISKPDEELIKIDKEKQVRQQWLIDSKKRELLKNQEIEKIKKQRRLDNTNNTKSSKKSKVVSKSGQSTHPGDKRSEAMEQELQRLQDSERLEKDYLKKHEESMTDYKPTFTLKYTDDSGRELNQKEAFKHFAHQFHGIYPGKKKTDKLNEKIKRETQLQAAATSEQTLKMGETWNNNMKKQNNPYVLLTTGNKAGLDSVKLNKN</sequence>
<keyword evidence="3" id="KW-0507">mRNA processing</keyword>
<dbReference type="InterPro" id="IPR045347">
    <property type="entry name" value="HIND"/>
</dbReference>
<dbReference type="GO" id="GO:0045292">
    <property type="term" value="P:mRNA cis splicing, via spliceosome"/>
    <property type="evidence" value="ECO:0007669"/>
    <property type="project" value="TreeGrafter"/>
</dbReference>
<evidence type="ECO:0000256" key="3">
    <source>
        <dbReference type="ARBA" id="ARBA00022664"/>
    </source>
</evidence>
<evidence type="ECO:0000256" key="2">
    <source>
        <dbReference type="ARBA" id="ARBA00006076"/>
    </source>
</evidence>
<dbReference type="EMBL" id="MBFR01000274">
    <property type="protein sequence ID" value="PVU90129.1"/>
    <property type="molecule type" value="Genomic_DNA"/>
</dbReference>
<dbReference type="AlphaFoldDB" id="A0A2T9YCU3"/>
<feature type="compositionally biased region" description="Polar residues" evidence="6">
    <location>
        <begin position="476"/>
        <end position="493"/>
    </location>
</feature>
<dbReference type="Proteomes" id="UP000245383">
    <property type="component" value="Unassembled WGS sequence"/>
</dbReference>
<comment type="caution">
    <text evidence="7">The sequence shown here is derived from an EMBL/GenBank/DDBJ whole genome shotgun (WGS) entry which is preliminary data.</text>
</comment>
<dbReference type="InterPro" id="IPR005011">
    <property type="entry name" value="SNU66/SART1"/>
</dbReference>
<feature type="region of interest" description="Disordered" evidence="6">
    <location>
        <begin position="584"/>
        <end position="629"/>
    </location>
</feature>
<keyword evidence="5" id="KW-0539">Nucleus</keyword>
<feature type="compositionally biased region" description="Basic and acidic residues" evidence="6">
    <location>
        <begin position="30"/>
        <end position="48"/>
    </location>
</feature>
<dbReference type="GO" id="GO:0046540">
    <property type="term" value="C:U4/U6 x U5 tri-snRNP complex"/>
    <property type="evidence" value="ECO:0007669"/>
    <property type="project" value="InterPro"/>
</dbReference>
<proteinExistence type="inferred from homology"/>
<name>A0A2T9YCU3_9FUNG</name>
<keyword evidence="4" id="KW-0508">mRNA splicing</keyword>
<evidence type="ECO:0000256" key="5">
    <source>
        <dbReference type="ARBA" id="ARBA00023242"/>
    </source>
</evidence>
<protein>
    <recommendedName>
        <fullName evidence="9">SART-1 protein</fullName>
    </recommendedName>
</protein>
<comment type="similarity">
    <text evidence="2">Belongs to the SNU66/SART1 family.</text>
</comment>
<dbReference type="PANTHER" id="PTHR14152">
    <property type="entry name" value="SQUAMOUS CELL CARCINOMA ANTIGEN RECOGNISED BY CYTOTOXIC T LYMPHOCYTES"/>
    <property type="match status" value="1"/>
</dbReference>
<evidence type="ECO:0000313" key="8">
    <source>
        <dbReference type="Proteomes" id="UP000245383"/>
    </source>
</evidence>
<feature type="region of interest" description="Disordered" evidence="6">
    <location>
        <begin position="25"/>
        <end position="48"/>
    </location>
</feature>
<keyword evidence="8" id="KW-1185">Reference proteome</keyword>
<reference evidence="7 8" key="1">
    <citation type="journal article" date="2018" name="MBio">
        <title>Comparative Genomics Reveals the Core Gene Toolbox for the Fungus-Insect Symbiosis.</title>
        <authorList>
            <person name="Wang Y."/>
            <person name="Stata M."/>
            <person name="Wang W."/>
            <person name="Stajich J.E."/>
            <person name="White M.M."/>
            <person name="Moncalvo J.M."/>
        </authorList>
    </citation>
    <scope>NUCLEOTIDE SEQUENCE [LARGE SCALE GENOMIC DNA]</scope>
    <source>
        <strain evidence="7 8">SWE-8-4</strain>
    </source>
</reference>
<evidence type="ECO:0000256" key="6">
    <source>
        <dbReference type="SAM" id="MobiDB-lite"/>
    </source>
</evidence>
<dbReference type="OrthoDB" id="5583at2759"/>
<evidence type="ECO:0000256" key="1">
    <source>
        <dbReference type="ARBA" id="ARBA00004123"/>
    </source>
</evidence>
<evidence type="ECO:0000256" key="4">
    <source>
        <dbReference type="ARBA" id="ARBA00023187"/>
    </source>
</evidence>
<feature type="region of interest" description="Disordered" evidence="6">
    <location>
        <begin position="476"/>
        <end position="502"/>
    </location>
</feature>
<accession>A0A2T9YCU3</accession>
<comment type="subcellular location">
    <subcellularLocation>
        <location evidence="1">Nucleus</location>
    </subcellularLocation>
</comment>